<name>A0AAV5IKQ9_9ROSI</name>
<dbReference type="GO" id="GO:0051082">
    <property type="term" value="F:unfolded protein binding"/>
    <property type="evidence" value="ECO:0007669"/>
    <property type="project" value="TreeGrafter"/>
</dbReference>
<feature type="region of interest" description="Disordered" evidence="9">
    <location>
        <begin position="277"/>
        <end position="302"/>
    </location>
</feature>
<evidence type="ECO:0000256" key="2">
    <source>
        <dbReference type="ARBA" id="ARBA00009054"/>
    </source>
</evidence>
<dbReference type="FunFam" id="2.30.22.10:FF:000001">
    <property type="entry name" value="Protein GrpE"/>
    <property type="match status" value="1"/>
</dbReference>
<dbReference type="CDD" id="cd00446">
    <property type="entry name" value="GrpE"/>
    <property type="match status" value="1"/>
</dbReference>
<keyword evidence="11" id="KW-1185">Reference proteome</keyword>
<comment type="subunit">
    <text evidence="3">Homodimer.</text>
</comment>
<keyword evidence="5" id="KW-0346">Stress response</keyword>
<reference evidence="10 11" key="1">
    <citation type="journal article" date="2021" name="Commun. Biol.">
        <title>The genome of Shorea leprosula (Dipterocarpaceae) highlights the ecological relevance of drought in aseasonal tropical rainforests.</title>
        <authorList>
            <person name="Ng K.K.S."/>
            <person name="Kobayashi M.J."/>
            <person name="Fawcett J.A."/>
            <person name="Hatakeyama M."/>
            <person name="Paape T."/>
            <person name="Ng C.H."/>
            <person name="Ang C.C."/>
            <person name="Tnah L.H."/>
            <person name="Lee C.T."/>
            <person name="Nishiyama T."/>
            <person name="Sese J."/>
            <person name="O'Brien M.J."/>
            <person name="Copetti D."/>
            <person name="Mohd Noor M.I."/>
            <person name="Ong R.C."/>
            <person name="Putra M."/>
            <person name="Sireger I.Z."/>
            <person name="Indrioko S."/>
            <person name="Kosugi Y."/>
            <person name="Izuno A."/>
            <person name="Isagi Y."/>
            <person name="Lee S.L."/>
            <person name="Shimizu K.K."/>
        </authorList>
    </citation>
    <scope>NUCLEOTIDE SEQUENCE [LARGE SCALE GENOMIC DNA]</scope>
    <source>
        <strain evidence="10">214</strain>
    </source>
</reference>
<comment type="similarity">
    <text evidence="2 8">Belongs to the GrpE family.</text>
</comment>
<dbReference type="InterPro" id="IPR013805">
    <property type="entry name" value="GrpE_CC"/>
</dbReference>
<evidence type="ECO:0000256" key="4">
    <source>
        <dbReference type="ARBA" id="ARBA00022490"/>
    </source>
</evidence>
<organism evidence="10 11">
    <name type="scientific">Rubroshorea leprosula</name>
    <dbReference type="NCBI Taxonomy" id="152421"/>
    <lineage>
        <taxon>Eukaryota</taxon>
        <taxon>Viridiplantae</taxon>
        <taxon>Streptophyta</taxon>
        <taxon>Embryophyta</taxon>
        <taxon>Tracheophyta</taxon>
        <taxon>Spermatophyta</taxon>
        <taxon>Magnoliopsida</taxon>
        <taxon>eudicotyledons</taxon>
        <taxon>Gunneridae</taxon>
        <taxon>Pentapetalae</taxon>
        <taxon>rosids</taxon>
        <taxon>malvids</taxon>
        <taxon>Malvales</taxon>
        <taxon>Dipterocarpaceae</taxon>
        <taxon>Rubroshorea</taxon>
    </lineage>
</organism>
<dbReference type="GO" id="GO:0051087">
    <property type="term" value="F:protein-folding chaperone binding"/>
    <property type="evidence" value="ECO:0007669"/>
    <property type="project" value="InterPro"/>
</dbReference>
<dbReference type="GO" id="GO:0009507">
    <property type="term" value="C:chloroplast"/>
    <property type="evidence" value="ECO:0007669"/>
    <property type="project" value="TreeGrafter"/>
</dbReference>
<dbReference type="PRINTS" id="PR00773">
    <property type="entry name" value="GRPEPROTEIN"/>
</dbReference>
<dbReference type="Pfam" id="PF01025">
    <property type="entry name" value="GrpE"/>
    <property type="match status" value="1"/>
</dbReference>
<dbReference type="GO" id="GO:0000774">
    <property type="term" value="F:adenyl-nucleotide exchange factor activity"/>
    <property type="evidence" value="ECO:0007669"/>
    <property type="project" value="InterPro"/>
</dbReference>
<dbReference type="AlphaFoldDB" id="A0AAV5IKQ9"/>
<dbReference type="PANTHER" id="PTHR21237">
    <property type="entry name" value="GRPE PROTEIN"/>
    <property type="match status" value="1"/>
</dbReference>
<feature type="compositionally biased region" description="Basic and acidic residues" evidence="9">
    <location>
        <begin position="284"/>
        <end position="296"/>
    </location>
</feature>
<evidence type="ECO:0000313" key="10">
    <source>
        <dbReference type="EMBL" id="GKU98503.1"/>
    </source>
</evidence>
<dbReference type="InterPro" id="IPR000740">
    <property type="entry name" value="GrpE"/>
</dbReference>
<evidence type="ECO:0000256" key="6">
    <source>
        <dbReference type="ARBA" id="ARBA00023186"/>
    </source>
</evidence>
<evidence type="ECO:0000256" key="8">
    <source>
        <dbReference type="RuleBase" id="RU004478"/>
    </source>
</evidence>
<comment type="function">
    <text evidence="7">Essential component of the PAM complex, a complex required for the translocation of transit peptide-containing proteins from the inner membrane into the mitochondrial matrix in an ATP-dependent manner.</text>
</comment>
<evidence type="ECO:0000256" key="7">
    <source>
        <dbReference type="RuleBase" id="RU000640"/>
    </source>
</evidence>
<dbReference type="SUPFAM" id="SSF58014">
    <property type="entry name" value="Coiled-coil domain of nucleotide exchange factor GrpE"/>
    <property type="match status" value="1"/>
</dbReference>
<dbReference type="GO" id="GO:0006457">
    <property type="term" value="P:protein folding"/>
    <property type="evidence" value="ECO:0007669"/>
    <property type="project" value="InterPro"/>
</dbReference>
<sequence length="302" mass="33465">MAVSLSNHSLLPALPSASFSSSILSKPPTLLPVLCKPILGISLSLPNSSSPLIPNKSRNRPAFAASASAPQANEEEDDSKTVRGEASHKNLPILKTIIGSYKEALLNGDDKIVSDIEDIICTIENEKNEFKQKVLALSSEINSSKEKFIHLQADFDNFRKRTEKERLTIRSDAQREVVESLLAMVDSFEKAKQQIKLGTEKEKKIDTSYRGIYRQFVEVLRSFRVSVVPTIGKPFDPSVHEAIGREASQEFKEGIVIQEFQRGFLLRDQLLRPARVKVSSGPGRRKDPVATEKLTGEHATSA</sequence>
<proteinExistence type="inferred from homology"/>
<comment type="subcellular location">
    <subcellularLocation>
        <location evidence="1">Cytoplasm</location>
    </subcellularLocation>
    <subcellularLocation>
        <location evidence="7">Mitochondrion matrix</location>
    </subcellularLocation>
</comment>
<dbReference type="GO" id="GO:0042803">
    <property type="term" value="F:protein homodimerization activity"/>
    <property type="evidence" value="ECO:0007669"/>
    <property type="project" value="InterPro"/>
</dbReference>
<keyword evidence="4" id="KW-0963">Cytoplasm</keyword>
<evidence type="ECO:0000256" key="5">
    <source>
        <dbReference type="ARBA" id="ARBA00023016"/>
    </source>
</evidence>
<dbReference type="Gene3D" id="2.30.22.10">
    <property type="entry name" value="Head domain of nucleotide exchange factor GrpE"/>
    <property type="match status" value="1"/>
</dbReference>
<evidence type="ECO:0000256" key="1">
    <source>
        <dbReference type="ARBA" id="ARBA00004496"/>
    </source>
</evidence>
<feature type="region of interest" description="Disordered" evidence="9">
    <location>
        <begin position="50"/>
        <end position="84"/>
    </location>
</feature>
<dbReference type="Gene3D" id="3.90.20.20">
    <property type="match status" value="1"/>
</dbReference>
<keyword evidence="7" id="KW-0496">Mitochondrion</keyword>
<gene>
    <name evidence="10" type="ORF">SLEP1_g11501</name>
</gene>
<evidence type="ECO:0000256" key="9">
    <source>
        <dbReference type="SAM" id="MobiDB-lite"/>
    </source>
</evidence>
<dbReference type="Proteomes" id="UP001054252">
    <property type="component" value="Unassembled WGS sequence"/>
</dbReference>
<dbReference type="SUPFAM" id="SSF51064">
    <property type="entry name" value="Head domain of nucleotide exchange factor GrpE"/>
    <property type="match status" value="1"/>
</dbReference>
<feature type="compositionally biased region" description="Low complexity" evidence="9">
    <location>
        <begin position="50"/>
        <end position="72"/>
    </location>
</feature>
<keyword evidence="6 7" id="KW-0143">Chaperone</keyword>
<dbReference type="PANTHER" id="PTHR21237:SF40">
    <property type="entry name" value="CELL CYCLE AND APOPTOSIS REGULATOR PROTEIN 2"/>
    <property type="match status" value="1"/>
</dbReference>
<comment type="caution">
    <text evidence="10">The sequence shown here is derived from an EMBL/GenBank/DDBJ whole genome shotgun (WGS) entry which is preliminary data.</text>
</comment>
<protein>
    <recommendedName>
        <fullName evidence="7">GrpE protein homolog</fullName>
    </recommendedName>
</protein>
<dbReference type="EMBL" id="BPVZ01000012">
    <property type="protein sequence ID" value="GKU98503.1"/>
    <property type="molecule type" value="Genomic_DNA"/>
</dbReference>
<dbReference type="PROSITE" id="PS01071">
    <property type="entry name" value="GRPE"/>
    <property type="match status" value="1"/>
</dbReference>
<evidence type="ECO:0000256" key="3">
    <source>
        <dbReference type="ARBA" id="ARBA00011738"/>
    </source>
</evidence>
<dbReference type="GO" id="GO:0005759">
    <property type="term" value="C:mitochondrial matrix"/>
    <property type="evidence" value="ECO:0007669"/>
    <property type="project" value="UniProtKB-SubCell"/>
</dbReference>
<dbReference type="HAMAP" id="MF_01151">
    <property type="entry name" value="GrpE"/>
    <property type="match status" value="1"/>
</dbReference>
<dbReference type="InterPro" id="IPR009012">
    <property type="entry name" value="GrpE_head"/>
</dbReference>
<evidence type="ECO:0000313" key="11">
    <source>
        <dbReference type="Proteomes" id="UP001054252"/>
    </source>
</evidence>
<accession>A0AAV5IKQ9</accession>